<protein>
    <submittedName>
        <fullName evidence="2">Uncharacterized protein</fullName>
    </submittedName>
</protein>
<comment type="caution">
    <text evidence="2">The sequence shown here is derived from an EMBL/GenBank/DDBJ whole genome shotgun (WGS) entry which is preliminary data.</text>
</comment>
<proteinExistence type="predicted"/>
<feature type="region of interest" description="Disordered" evidence="1">
    <location>
        <begin position="68"/>
        <end position="110"/>
    </location>
</feature>
<name>A0AAW2S9M1_9LAMI</name>
<organism evidence="2">
    <name type="scientific">Sesamum calycinum</name>
    <dbReference type="NCBI Taxonomy" id="2727403"/>
    <lineage>
        <taxon>Eukaryota</taxon>
        <taxon>Viridiplantae</taxon>
        <taxon>Streptophyta</taxon>
        <taxon>Embryophyta</taxon>
        <taxon>Tracheophyta</taxon>
        <taxon>Spermatophyta</taxon>
        <taxon>Magnoliopsida</taxon>
        <taxon>eudicotyledons</taxon>
        <taxon>Gunneridae</taxon>
        <taxon>Pentapetalae</taxon>
        <taxon>asterids</taxon>
        <taxon>lamiids</taxon>
        <taxon>Lamiales</taxon>
        <taxon>Pedaliaceae</taxon>
        <taxon>Sesamum</taxon>
    </lineage>
</organism>
<sequence length="157" mass="17371">MWDILKKELKDQFLPCNTSWLARESLRKLKHTDLGSNGIEASSVKDLLSAIAAANRLVDFRFANSSDLEKKRKDSGKEKGKSGKGWNDGNFKKKKNQEVTGSGNKETVQPNVDRTKKGCYLCDGDHGMQDCPKRGKLNTLVAEADDDEGGSTRVNPL</sequence>
<evidence type="ECO:0000313" key="2">
    <source>
        <dbReference type="EMBL" id="KAL0389022.1"/>
    </source>
</evidence>
<dbReference type="EMBL" id="JACGWM010000002">
    <property type="protein sequence ID" value="KAL0389022.1"/>
    <property type="molecule type" value="Genomic_DNA"/>
</dbReference>
<dbReference type="AlphaFoldDB" id="A0AAW2S9M1"/>
<feature type="compositionally biased region" description="Polar residues" evidence="1">
    <location>
        <begin position="98"/>
        <end position="110"/>
    </location>
</feature>
<reference evidence="2" key="2">
    <citation type="journal article" date="2024" name="Plant">
        <title>Genomic evolution and insights into agronomic trait innovations of Sesamum species.</title>
        <authorList>
            <person name="Miao H."/>
            <person name="Wang L."/>
            <person name="Qu L."/>
            <person name="Liu H."/>
            <person name="Sun Y."/>
            <person name="Le M."/>
            <person name="Wang Q."/>
            <person name="Wei S."/>
            <person name="Zheng Y."/>
            <person name="Lin W."/>
            <person name="Duan Y."/>
            <person name="Cao H."/>
            <person name="Xiong S."/>
            <person name="Wang X."/>
            <person name="Wei L."/>
            <person name="Li C."/>
            <person name="Ma Q."/>
            <person name="Ju M."/>
            <person name="Zhao R."/>
            <person name="Li G."/>
            <person name="Mu C."/>
            <person name="Tian Q."/>
            <person name="Mei H."/>
            <person name="Zhang T."/>
            <person name="Gao T."/>
            <person name="Zhang H."/>
        </authorList>
    </citation>
    <scope>NUCLEOTIDE SEQUENCE</scope>
    <source>
        <strain evidence="2">KEN8</strain>
    </source>
</reference>
<feature type="compositionally biased region" description="Basic and acidic residues" evidence="1">
    <location>
        <begin position="68"/>
        <end position="81"/>
    </location>
</feature>
<reference evidence="2" key="1">
    <citation type="submission" date="2020-06" db="EMBL/GenBank/DDBJ databases">
        <authorList>
            <person name="Li T."/>
            <person name="Hu X."/>
            <person name="Zhang T."/>
            <person name="Song X."/>
            <person name="Zhang H."/>
            <person name="Dai N."/>
            <person name="Sheng W."/>
            <person name="Hou X."/>
            <person name="Wei L."/>
        </authorList>
    </citation>
    <scope>NUCLEOTIDE SEQUENCE</scope>
    <source>
        <strain evidence="2">KEN8</strain>
        <tissue evidence="2">Leaf</tissue>
    </source>
</reference>
<gene>
    <name evidence="2" type="ORF">Scaly_0259300</name>
</gene>
<accession>A0AAW2S9M1</accession>
<evidence type="ECO:0000256" key="1">
    <source>
        <dbReference type="SAM" id="MobiDB-lite"/>
    </source>
</evidence>